<dbReference type="PANTHER" id="PTHR35011:SF2">
    <property type="entry name" value="2,3-DIKETO-L-GULONATE TRAP TRANSPORTER SMALL PERMEASE PROTEIN YIAM"/>
    <property type="match status" value="1"/>
</dbReference>
<keyword evidence="12" id="KW-1185">Reference proteome</keyword>
<dbReference type="InterPro" id="IPR055348">
    <property type="entry name" value="DctQ"/>
</dbReference>
<keyword evidence="4 9" id="KW-0997">Cell inner membrane</keyword>
<dbReference type="Pfam" id="PF04290">
    <property type="entry name" value="DctQ"/>
    <property type="match status" value="1"/>
</dbReference>
<evidence type="ECO:0000256" key="8">
    <source>
        <dbReference type="ARBA" id="ARBA00038436"/>
    </source>
</evidence>
<evidence type="ECO:0000256" key="7">
    <source>
        <dbReference type="ARBA" id="ARBA00023136"/>
    </source>
</evidence>
<evidence type="ECO:0000313" key="12">
    <source>
        <dbReference type="Proteomes" id="UP001524642"/>
    </source>
</evidence>
<keyword evidence="2 9" id="KW-0813">Transport</keyword>
<proteinExistence type="inferred from homology"/>
<protein>
    <recommendedName>
        <fullName evidence="9">TRAP transporter small permease protein</fullName>
    </recommendedName>
</protein>
<dbReference type="RefSeq" id="WP_257719239.1">
    <property type="nucleotide sequence ID" value="NZ_JANJOU010000037.1"/>
</dbReference>
<evidence type="ECO:0000259" key="10">
    <source>
        <dbReference type="Pfam" id="PF04290"/>
    </source>
</evidence>
<comment type="subunit">
    <text evidence="9">The complex comprises the extracytoplasmic solute receptor protein and the two transmembrane proteins.</text>
</comment>
<feature type="transmembrane region" description="Helical" evidence="9">
    <location>
        <begin position="52"/>
        <end position="68"/>
    </location>
</feature>
<sequence>MTSTLRYADTWLARLEAFALALLVLAMTGTTLAQVVARYAFNEPLIWSEEAARYLFVWVSLLGAALATREGTHYVLDALVQRFPHAGRLAARGVAVIVSAGFLVILVQTGINETSQASLQDSATLPIGMALPYAAIPVGAALMLFHLLAGLLIKEPQPEAPLPEAVG</sequence>
<name>A0ABT1XCX5_9PROT</name>
<evidence type="ECO:0000256" key="9">
    <source>
        <dbReference type="RuleBase" id="RU369079"/>
    </source>
</evidence>
<dbReference type="Proteomes" id="UP001524642">
    <property type="component" value="Unassembled WGS sequence"/>
</dbReference>
<keyword evidence="3" id="KW-1003">Cell membrane</keyword>
<comment type="similarity">
    <text evidence="8 9">Belongs to the TRAP transporter small permease family.</text>
</comment>
<comment type="function">
    <text evidence="9">Part of the tripartite ATP-independent periplasmic (TRAP) transport system.</text>
</comment>
<comment type="subcellular location">
    <subcellularLocation>
        <location evidence="1 9">Cell inner membrane</location>
        <topology evidence="1 9">Multi-pass membrane protein</topology>
    </subcellularLocation>
</comment>
<keyword evidence="6 9" id="KW-1133">Transmembrane helix</keyword>
<comment type="caution">
    <text evidence="9">Lacks conserved residue(s) required for the propagation of feature annotation.</text>
</comment>
<dbReference type="PANTHER" id="PTHR35011">
    <property type="entry name" value="2,3-DIKETO-L-GULONATE TRAP TRANSPORTER SMALL PERMEASE PROTEIN YIAM"/>
    <property type="match status" value="1"/>
</dbReference>
<keyword evidence="5 9" id="KW-0812">Transmembrane</keyword>
<feature type="transmembrane region" description="Helical" evidence="9">
    <location>
        <begin position="89"/>
        <end position="111"/>
    </location>
</feature>
<feature type="domain" description="Tripartite ATP-independent periplasmic transporters DctQ component" evidence="10">
    <location>
        <begin position="27"/>
        <end position="150"/>
    </location>
</feature>
<evidence type="ECO:0000256" key="4">
    <source>
        <dbReference type="ARBA" id="ARBA00022519"/>
    </source>
</evidence>
<reference evidence="11 12" key="1">
    <citation type="submission" date="2022-06" db="EMBL/GenBank/DDBJ databases">
        <title>Roseomonas CN29.</title>
        <authorList>
            <person name="Cheng Y."/>
            <person name="He X."/>
        </authorList>
    </citation>
    <scope>NUCLEOTIDE SEQUENCE [LARGE SCALE GENOMIC DNA]</scope>
    <source>
        <strain evidence="11 12">CN29</strain>
    </source>
</reference>
<evidence type="ECO:0000256" key="6">
    <source>
        <dbReference type="ARBA" id="ARBA00022989"/>
    </source>
</evidence>
<evidence type="ECO:0000256" key="2">
    <source>
        <dbReference type="ARBA" id="ARBA00022448"/>
    </source>
</evidence>
<gene>
    <name evidence="11" type="ORF">NRP21_26415</name>
</gene>
<evidence type="ECO:0000313" key="11">
    <source>
        <dbReference type="EMBL" id="MCR0985591.1"/>
    </source>
</evidence>
<dbReference type="EMBL" id="JANJOU010000037">
    <property type="protein sequence ID" value="MCR0985591.1"/>
    <property type="molecule type" value="Genomic_DNA"/>
</dbReference>
<evidence type="ECO:0000256" key="1">
    <source>
        <dbReference type="ARBA" id="ARBA00004429"/>
    </source>
</evidence>
<evidence type="ECO:0000256" key="3">
    <source>
        <dbReference type="ARBA" id="ARBA00022475"/>
    </source>
</evidence>
<comment type="caution">
    <text evidence="11">The sequence shown here is derived from an EMBL/GenBank/DDBJ whole genome shotgun (WGS) entry which is preliminary data.</text>
</comment>
<accession>A0ABT1XCX5</accession>
<feature type="transmembrane region" description="Helical" evidence="9">
    <location>
        <begin position="131"/>
        <end position="153"/>
    </location>
</feature>
<dbReference type="InterPro" id="IPR007387">
    <property type="entry name" value="TRAP_DctQ"/>
</dbReference>
<evidence type="ECO:0000256" key="5">
    <source>
        <dbReference type="ARBA" id="ARBA00022692"/>
    </source>
</evidence>
<keyword evidence="7 9" id="KW-0472">Membrane</keyword>
<organism evidence="11 12">
    <name type="scientific">Roseomonas populi</name>
    <dbReference type="NCBI Taxonomy" id="3121582"/>
    <lineage>
        <taxon>Bacteria</taxon>
        <taxon>Pseudomonadati</taxon>
        <taxon>Pseudomonadota</taxon>
        <taxon>Alphaproteobacteria</taxon>
        <taxon>Acetobacterales</taxon>
        <taxon>Roseomonadaceae</taxon>
        <taxon>Roseomonas</taxon>
    </lineage>
</organism>